<organism evidence="2 3">
    <name type="scientific">Gnathostoma spinigerum</name>
    <dbReference type="NCBI Taxonomy" id="75299"/>
    <lineage>
        <taxon>Eukaryota</taxon>
        <taxon>Metazoa</taxon>
        <taxon>Ecdysozoa</taxon>
        <taxon>Nematoda</taxon>
        <taxon>Chromadorea</taxon>
        <taxon>Rhabditida</taxon>
        <taxon>Spirurina</taxon>
        <taxon>Gnathostomatomorpha</taxon>
        <taxon>Gnathostomatoidea</taxon>
        <taxon>Gnathostomatidae</taxon>
        <taxon>Gnathostoma</taxon>
    </lineage>
</organism>
<protein>
    <recommendedName>
        <fullName evidence="1">Zn-dependent metallo-hydrolase RNA specificity domain-containing protein</fullName>
    </recommendedName>
</protein>
<feature type="domain" description="Zn-dependent metallo-hydrolase RNA specificity" evidence="1">
    <location>
        <begin position="28"/>
        <end position="88"/>
    </location>
</feature>
<sequence length="237" mass="26514">MPGFCVAGTVGAKVVSGAKKIEIDGKMMDINLGVEYMSFSAHADAKGIMQLIRDCQPRSVMFVHGENAKMEFLKEKVEQEFNLKVYKPANGETVVVPTLLDVNLDIPTQLIERSISLDPSPSKRFCPFRACILMDKQTQELSVISSDSAAKQLGFIPHSISFSDVVHVRKIDWKIFQERLVKYDPNIQSKEDGLSMFDGELLIAAVSGKSDAVEVIWDEMREQWSNIIIETLQDVQS</sequence>
<evidence type="ECO:0000313" key="2">
    <source>
        <dbReference type="EMBL" id="MFH4979065.1"/>
    </source>
</evidence>
<accession>A0ABD6ES33</accession>
<dbReference type="Gene3D" id="3.40.50.10890">
    <property type="match status" value="1"/>
</dbReference>
<dbReference type="SUPFAM" id="SSF56281">
    <property type="entry name" value="Metallo-hydrolase/oxidoreductase"/>
    <property type="match status" value="1"/>
</dbReference>
<dbReference type="PANTHER" id="PTHR11203:SF37">
    <property type="entry name" value="INTEGRATOR COMPLEX SUBUNIT 11"/>
    <property type="match status" value="1"/>
</dbReference>
<dbReference type="InterPro" id="IPR011108">
    <property type="entry name" value="RMMBL"/>
</dbReference>
<evidence type="ECO:0000313" key="3">
    <source>
        <dbReference type="Proteomes" id="UP001608902"/>
    </source>
</evidence>
<dbReference type="Proteomes" id="UP001608902">
    <property type="component" value="Unassembled WGS sequence"/>
</dbReference>
<dbReference type="PANTHER" id="PTHR11203">
    <property type="entry name" value="CLEAVAGE AND POLYADENYLATION SPECIFICITY FACTOR FAMILY MEMBER"/>
    <property type="match status" value="1"/>
</dbReference>
<dbReference type="Gene3D" id="3.60.15.10">
    <property type="entry name" value="Ribonuclease Z/Hydroxyacylglutathione hydrolase-like"/>
    <property type="match status" value="1"/>
</dbReference>
<comment type="caution">
    <text evidence="2">The sequence shown here is derived from an EMBL/GenBank/DDBJ whole genome shotgun (WGS) entry which is preliminary data.</text>
</comment>
<dbReference type="Pfam" id="PF07521">
    <property type="entry name" value="RMMBL"/>
    <property type="match status" value="1"/>
</dbReference>
<dbReference type="InterPro" id="IPR036866">
    <property type="entry name" value="RibonucZ/Hydroxyglut_hydro"/>
</dbReference>
<dbReference type="InterPro" id="IPR050698">
    <property type="entry name" value="MBL"/>
</dbReference>
<dbReference type="AlphaFoldDB" id="A0ABD6ES33"/>
<name>A0ABD6ES33_9BILA</name>
<gene>
    <name evidence="2" type="ORF">AB6A40_005774</name>
</gene>
<dbReference type="EMBL" id="JBGFUD010003805">
    <property type="protein sequence ID" value="MFH4979065.1"/>
    <property type="molecule type" value="Genomic_DNA"/>
</dbReference>
<proteinExistence type="predicted"/>
<evidence type="ECO:0000259" key="1">
    <source>
        <dbReference type="Pfam" id="PF07521"/>
    </source>
</evidence>
<keyword evidence="3" id="KW-1185">Reference proteome</keyword>
<reference evidence="2 3" key="1">
    <citation type="submission" date="2024-08" db="EMBL/GenBank/DDBJ databases">
        <title>Gnathostoma spinigerum genome.</title>
        <authorList>
            <person name="Gonzalez-Bertolin B."/>
            <person name="Monzon S."/>
            <person name="Zaballos A."/>
            <person name="Jimenez P."/>
            <person name="Dekumyoy P."/>
            <person name="Varona S."/>
            <person name="Cuesta I."/>
            <person name="Sumanam S."/>
            <person name="Adisakwattana P."/>
            <person name="Gasser R.B."/>
            <person name="Hernandez-Gonzalez A."/>
            <person name="Young N.D."/>
            <person name="Perteguer M.J."/>
        </authorList>
    </citation>
    <scope>NUCLEOTIDE SEQUENCE [LARGE SCALE GENOMIC DNA]</scope>
    <source>
        <strain evidence="2">AL3</strain>
        <tissue evidence="2">Liver</tissue>
    </source>
</reference>